<dbReference type="InterPro" id="IPR001005">
    <property type="entry name" value="SANT/Myb"/>
</dbReference>
<feature type="compositionally biased region" description="Low complexity" evidence="4">
    <location>
        <begin position="108"/>
        <end position="119"/>
    </location>
</feature>
<reference evidence="6 7" key="1">
    <citation type="submission" date="2018-08" db="EMBL/GenBank/DDBJ databases">
        <title>Genomic investigation of the strawberry pathogen Phytophthora fragariae indicates pathogenicity is determined by transcriptional variation in three key races.</title>
        <authorList>
            <person name="Adams T.M."/>
            <person name="Armitage A.D."/>
            <person name="Sobczyk M.K."/>
            <person name="Bates H.J."/>
            <person name="Dunwell J.M."/>
            <person name="Nellist C.F."/>
            <person name="Harrison R.J."/>
        </authorList>
    </citation>
    <scope>NUCLEOTIDE SEQUENCE [LARGE SCALE GENOMIC DNA]</scope>
    <source>
        <strain evidence="6 7">NOV-71</strain>
    </source>
</reference>
<evidence type="ECO:0000313" key="6">
    <source>
        <dbReference type="EMBL" id="KAE9075757.1"/>
    </source>
</evidence>
<sequence>MSSRSKSPLRSLNFGRRLATEARQHLVLRLEPPRRPGRLWLATSSQRQGRPAFFEQTRPLPERWLTQNRRRGKGQVTDERVEGPDYLTVFTTMPRPPAKASTVGVSGPPSATAQTQSQSVSHLQHLKEEAEMQQLQMQQLQQVQHAQQYQLQQQAQMQLQQQQQEQLHQQQQQQHQLQYTQGMGAASGTLGQSATANNLVSVAVQAAANAANAAATAGGATAGGGYAFPRNSPEFACENVGERVKGKRRKYCPHEVTALVLGVQRYADDSCPWSSILRDPHLGHLFHGRSGVDLKDKWRTLIKTRPELAAYTENRKNHRKYRPFSATEERALLEGVKKYNGQRNVWSLILIDKELGPQFNDRSNVQLKDKFRTMRRAGATSSLLISGGGTVGVGVNAGTISRRTSAASTPTSDSAATTRTSAATSATTSRTLTPTSTAVLSAAVSAAVNGTSRAPTTVTSASQQAAALLVQNSNAASAMFADPNLYLAGSFSIPPHMSQAMSMPQMTTTQSRQQTVQAQAQAHAQAQAQAQAHAQAQAIANAQARAAQVQLEAQMQQMHGGQQVTIKQQYQALNAQNRFSAGISGYQLVGNQIVPQQAIYYPTSQIAHCKQLSDLPATAEVAVDKFRSAEWNITSMKVGELASSSVEDLLLQEANANSAAASASAGGDVSSTEHNTRTI</sequence>
<feature type="domain" description="Myb-like" evidence="5">
    <location>
        <begin position="320"/>
        <end position="377"/>
    </location>
</feature>
<protein>
    <recommendedName>
        <fullName evidence="5">Myb-like domain-containing protein</fullName>
    </recommendedName>
</protein>
<feature type="region of interest" description="Disordered" evidence="4">
    <location>
        <begin position="403"/>
        <end position="429"/>
    </location>
</feature>
<dbReference type="Gene3D" id="1.10.246.220">
    <property type="match status" value="2"/>
</dbReference>
<evidence type="ECO:0000256" key="4">
    <source>
        <dbReference type="SAM" id="MobiDB-lite"/>
    </source>
</evidence>
<evidence type="ECO:0000256" key="3">
    <source>
        <dbReference type="ARBA" id="ARBA00023242"/>
    </source>
</evidence>
<dbReference type="SUPFAM" id="SSF81995">
    <property type="entry name" value="beta-sandwich domain of Sec23/24"/>
    <property type="match status" value="1"/>
</dbReference>
<evidence type="ECO:0000256" key="1">
    <source>
        <dbReference type="ARBA" id="ARBA00004123"/>
    </source>
</evidence>
<dbReference type="EMBL" id="QXFZ01002573">
    <property type="protein sequence ID" value="KAE9075757.1"/>
    <property type="molecule type" value="Genomic_DNA"/>
</dbReference>
<dbReference type="SUPFAM" id="SSF46689">
    <property type="entry name" value="Homeodomain-like"/>
    <property type="match status" value="2"/>
</dbReference>
<dbReference type="AlphaFoldDB" id="A0A6A3QFZ6"/>
<dbReference type="GO" id="GO:0003691">
    <property type="term" value="F:double-stranded telomeric DNA binding"/>
    <property type="evidence" value="ECO:0007669"/>
    <property type="project" value="InterPro"/>
</dbReference>
<keyword evidence="3" id="KW-0539">Nucleus</keyword>
<dbReference type="SMART" id="SM00717">
    <property type="entry name" value="SANT"/>
    <property type="match status" value="2"/>
</dbReference>
<dbReference type="InterPro" id="IPR009057">
    <property type="entry name" value="Homeodomain-like_sf"/>
</dbReference>
<accession>A0A6A3QFZ6</accession>
<organism evidence="6 7">
    <name type="scientific">Phytophthora fragariae</name>
    <dbReference type="NCBI Taxonomy" id="53985"/>
    <lineage>
        <taxon>Eukaryota</taxon>
        <taxon>Sar</taxon>
        <taxon>Stramenopiles</taxon>
        <taxon>Oomycota</taxon>
        <taxon>Peronosporomycetes</taxon>
        <taxon>Peronosporales</taxon>
        <taxon>Peronosporaceae</taxon>
        <taxon>Phytophthora</taxon>
    </lineage>
</organism>
<dbReference type="GO" id="GO:0005634">
    <property type="term" value="C:nucleus"/>
    <property type="evidence" value="ECO:0007669"/>
    <property type="project" value="UniProtKB-SubCell"/>
</dbReference>
<dbReference type="PANTHER" id="PTHR46267">
    <property type="entry name" value="SINGLE MYB HISTONE 4"/>
    <property type="match status" value="1"/>
</dbReference>
<feature type="region of interest" description="Disordered" evidence="4">
    <location>
        <begin position="92"/>
        <end position="120"/>
    </location>
</feature>
<comment type="subcellular location">
    <subcellularLocation>
        <location evidence="1">Nucleus</location>
    </subcellularLocation>
</comment>
<proteinExistence type="predicted"/>
<dbReference type="InterPro" id="IPR044597">
    <property type="entry name" value="SMH1-6"/>
</dbReference>
<dbReference type="CDD" id="cd11660">
    <property type="entry name" value="SANT_TRF"/>
    <property type="match status" value="2"/>
</dbReference>
<comment type="caution">
    <text evidence="6">The sequence shown here is derived from an EMBL/GenBank/DDBJ whole genome shotgun (WGS) entry which is preliminary data.</text>
</comment>
<evidence type="ECO:0000256" key="2">
    <source>
        <dbReference type="ARBA" id="ARBA00023125"/>
    </source>
</evidence>
<dbReference type="PANTHER" id="PTHR46267:SF15">
    <property type="entry name" value="WINGED HELIX-TURN-HELIX TRANSCRIPTION REPRESSOR DNA-BINDING PROTEIN-RELATED"/>
    <property type="match status" value="1"/>
</dbReference>
<dbReference type="Proteomes" id="UP000441208">
    <property type="component" value="Unassembled WGS sequence"/>
</dbReference>
<keyword evidence="2" id="KW-0238">DNA-binding</keyword>
<evidence type="ECO:0000259" key="5">
    <source>
        <dbReference type="SMART" id="SM00717"/>
    </source>
</evidence>
<evidence type="ECO:0000313" key="7">
    <source>
        <dbReference type="Proteomes" id="UP000441208"/>
    </source>
</evidence>
<gene>
    <name evidence="6" type="ORF">PF007_g24878</name>
</gene>
<feature type="domain" description="Myb-like" evidence="5">
    <location>
        <begin position="247"/>
        <end position="304"/>
    </location>
</feature>
<name>A0A6A3QFZ6_9STRA</name>